<dbReference type="EMBL" id="SDIK01000035">
    <property type="protein sequence ID" value="TXJ62315.1"/>
    <property type="molecule type" value="Genomic_DNA"/>
</dbReference>
<accession>A0A5C8GJW1</accession>
<organism evidence="1 2">
    <name type="scientific">Prevotella brunnea</name>
    <dbReference type="NCBI Taxonomy" id="2508867"/>
    <lineage>
        <taxon>Bacteria</taxon>
        <taxon>Pseudomonadati</taxon>
        <taxon>Bacteroidota</taxon>
        <taxon>Bacteroidia</taxon>
        <taxon>Bacteroidales</taxon>
        <taxon>Prevotellaceae</taxon>
        <taxon>Prevotella</taxon>
    </lineage>
</organism>
<dbReference type="RefSeq" id="WP_130829727.1">
    <property type="nucleotide sequence ID" value="NZ_SDIK01000035.1"/>
</dbReference>
<gene>
    <name evidence="1" type="ORF">ETF27_05090</name>
</gene>
<evidence type="ECO:0000313" key="1">
    <source>
        <dbReference type="EMBL" id="TXJ62315.1"/>
    </source>
</evidence>
<keyword evidence="2" id="KW-1185">Reference proteome</keyword>
<comment type="caution">
    <text evidence="1">The sequence shown here is derived from an EMBL/GenBank/DDBJ whole genome shotgun (WGS) entry which is preliminary data.</text>
</comment>
<dbReference type="OrthoDB" id="1077683at2"/>
<dbReference type="PROSITE" id="PS51257">
    <property type="entry name" value="PROKAR_LIPOPROTEIN"/>
    <property type="match status" value="1"/>
</dbReference>
<name>A0A5C8GJW1_9BACT</name>
<dbReference type="AlphaFoldDB" id="A0A5C8GJW1"/>
<reference evidence="2" key="1">
    <citation type="submission" date="2019-05" db="EMBL/GenBank/DDBJ databases">
        <title>Prevotella brunnea sp. nov., isolated from a wound of a patient.</title>
        <authorList>
            <person name="Buhl M."/>
        </authorList>
    </citation>
    <scope>NUCLEOTIDE SEQUENCE [LARGE SCALE GENOMIC DNA]</scope>
    <source>
        <strain evidence="2">A2672</strain>
    </source>
</reference>
<sequence length="185" mass="20344">MRKLPFLFVIAILAITVIGCKNNKSKQVLVQNTSNSDSLNAGDSTIYGVMLDGGMNSILLLTDAGDTIEFLENPDDTLEVVKGGKLVGDRFAVIGYKQYGDLILRSAVNLTSLLGSWNSLDKDFELKEGGAIVSKIESERNPWSSWKMYNGQLVLSKDTFDILQLGADTLSLENKDGIFIFTRKK</sequence>
<protein>
    <submittedName>
        <fullName evidence="1">Lipocalin family protein</fullName>
    </submittedName>
</protein>
<proteinExistence type="predicted"/>
<evidence type="ECO:0000313" key="2">
    <source>
        <dbReference type="Proteomes" id="UP000321612"/>
    </source>
</evidence>
<dbReference type="Proteomes" id="UP000321612">
    <property type="component" value="Unassembled WGS sequence"/>
</dbReference>